<dbReference type="Proteomes" id="UP000062255">
    <property type="component" value="Chromosome"/>
</dbReference>
<gene>
    <name evidence="1" type="ORF">AFA91_26800</name>
</gene>
<organism evidence="1 2">
    <name type="scientific">Mycolicibacterium goodii</name>
    <name type="common">Mycobacterium goodii</name>
    <dbReference type="NCBI Taxonomy" id="134601"/>
    <lineage>
        <taxon>Bacteria</taxon>
        <taxon>Bacillati</taxon>
        <taxon>Actinomycetota</taxon>
        <taxon>Actinomycetes</taxon>
        <taxon>Mycobacteriales</taxon>
        <taxon>Mycobacteriaceae</taxon>
        <taxon>Mycolicibacterium</taxon>
    </lineage>
</organism>
<proteinExistence type="predicted"/>
<protein>
    <submittedName>
        <fullName evidence="1">Uncharacterized protein</fullName>
    </submittedName>
</protein>
<name>A0A0K0XBZ1_MYCGD</name>
<accession>A0A0K0XBZ1</accession>
<reference evidence="1 2" key="1">
    <citation type="submission" date="2015-07" db="EMBL/GenBank/DDBJ databases">
        <title>Complete genome sequence of Mycobacterium goodii X7B, a facultative thermophilic biodesulfurizing bacterium.</title>
        <authorList>
            <person name="Yu B."/>
            <person name="Li F."/>
            <person name="Xu P."/>
        </authorList>
    </citation>
    <scope>NUCLEOTIDE SEQUENCE [LARGE SCALE GENOMIC DNA]</scope>
    <source>
        <strain evidence="1 2">X7B</strain>
    </source>
</reference>
<sequence>MNSIRKGLPGDESADGAEIVLFPGRLAVPAPQLTRVAAHARRLAAVAYQDISVNGDNPVTAHAHWGVFQRFPVVTRTMTAVWRMMAARSFDDLAGELEVGFVHPRTIGEHVSLSLIVGDSHGLLDLAGIQALRGSLIDTALVRDLHDPASRIARRVADEPDIWFDPLIAGFARDPGRGFRRWQ</sequence>
<dbReference type="PATRIC" id="fig|134601.6.peg.5536"/>
<evidence type="ECO:0000313" key="2">
    <source>
        <dbReference type="Proteomes" id="UP000062255"/>
    </source>
</evidence>
<dbReference type="EMBL" id="CP012150">
    <property type="protein sequence ID" value="AKS34901.1"/>
    <property type="molecule type" value="Genomic_DNA"/>
</dbReference>
<evidence type="ECO:0000313" key="1">
    <source>
        <dbReference type="EMBL" id="AKS34901.1"/>
    </source>
</evidence>
<dbReference type="KEGG" id="mgo:AFA91_26800"/>
<dbReference type="AlphaFoldDB" id="A0A0K0XBZ1"/>
<dbReference type="OrthoDB" id="5144858at2"/>